<comment type="caution">
    <text evidence="2">The sequence shown here is derived from an EMBL/GenBank/DDBJ whole genome shotgun (WGS) entry which is preliminary data.</text>
</comment>
<gene>
    <name evidence="2" type="ORF">PARMNEM_LOCUS17913</name>
</gene>
<name>A0AAV1LVS2_9NEOP</name>
<dbReference type="EMBL" id="CAVLGL010000104">
    <property type="protein sequence ID" value="CAK1598980.1"/>
    <property type="molecule type" value="Genomic_DNA"/>
</dbReference>
<feature type="chain" id="PRO_5043931546" evidence="1">
    <location>
        <begin position="27"/>
        <end position="264"/>
    </location>
</feature>
<organism evidence="2 3">
    <name type="scientific">Parnassius mnemosyne</name>
    <name type="common">clouded apollo</name>
    <dbReference type="NCBI Taxonomy" id="213953"/>
    <lineage>
        <taxon>Eukaryota</taxon>
        <taxon>Metazoa</taxon>
        <taxon>Ecdysozoa</taxon>
        <taxon>Arthropoda</taxon>
        <taxon>Hexapoda</taxon>
        <taxon>Insecta</taxon>
        <taxon>Pterygota</taxon>
        <taxon>Neoptera</taxon>
        <taxon>Endopterygota</taxon>
        <taxon>Lepidoptera</taxon>
        <taxon>Glossata</taxon>
        <taxon>Ditrysia</taxon>
        <taxon>Papilionoidea</taxon>
        <taxon>Papilionidae</taxon>
        <taxon>Parnassiinae</taxon>
        <taxon>Parnassini</taxon>
        <taxon>Parnassius</taxon>
        <taxon>Driopa</taxon>
    </lineage>
</organism>
<evidence type="ECO:0000313" key="3">
    <source>
        <dbReference type="Proteomes" id="UP001314205"/>
    </source>
</evidence>
<dbReference type="Proteomes" id="UP001314205">
    <property type="component" value="Unassembled WGS sequence"/>
</dbReference>
<accession>A0AAV1LVS2</accession>
<evidence type="ECO:0000256" key="1">
    <source>
        <dbReference type="SAM" id="SignalP"/>
    </source>
</evidence>
<keyword evidence="3" id="KW-1185">Reference proteome</keyword>
<reference evidence="2 3" key="1">
    <citation type="submission" date="2023-11" db="EMBL/GenBank/DDBJ databases">
        <authorList>
            <person name="Hedman E."/>
            <person name="Englund M."/>
            <person name="Stromberg M."/>
            <person name="Nyberg Akerstrom W."/>
            <person name="Nylinder S."/>
            <person name="Jareborg N."/>
            <person name="Kallberg Y."/>
            <person name="Kronander E."/>
        </authorList>
    </citation>
    <scope>NUCLEOTIDE SEQUENCE [LARGE SCALE GENOMIC DNA]</scope>
</reference>
<evidence type="ECO:0000313" key="2">
    <source>
        <dbReference type="EMBL" id="CAK1598980.1"/>
    </source>
</evidence>
<keyword evidence="1" id="KW-0732">Signal</keyword>
<feature type="signal peptide" evidence="1">
    <location>
        <begin position="1"/>
        <end position="26"/>
    </location>
</feature>
<dbReference type="AlphaFoldDB" id="A0AAV1LVS2"/>
<sequence>MSIIQKMKSIALLLTVLVNAVDISEAESHSSVYVKHKPHSNLQDIQNTAQLRPGRERMSTNYDQTNPPHQHHEYYYDNPQEALLTEIVSLLHDIKLSLVSQKQHSPCQTVYVPYPFPVPYSVPQYIYSHDDSTFKKIDGIENSSTVVHNHNRVDNNDNDFSKPILSHSVTEVLPSSNKSNHSKDENTIYFPEPPAVLTEDEVIQPSKCEAAILACCKYSQSEDQEKCFLMHNCSQTNATELACKKKVLDTVVQKLVETYAPIDK</sequence>
<proteinExistence type="predicted"/>
<protein>
    <submittedName>
        <fullName evidence="2">Uncharacterized protein</fullName>
    </submittedName>
</protein>